<protein>
    <submittedName>
        <fullName evidence="8">GlsB/YeaQ/YmgE family stress response membrane protein</fullName>
    </submittedName>
</protein>
<dbReference type="RefSeq" id="WP_162349763.1">
    <property type="nucleotide sequence ID" value="NZ_QOVG01000006.1"/>
</dbReference>
<dbReference type="Proteomes" id="UP001429354">
    <property type="component" value="Unassembled WGS sequence"/>
</dbReference>
<dbReference type="InterPro" id="IPR007341">
    <property type="entry name" value="Transgly_assoc"/>
</dbReference>
<sequence>MEGLLGTGSWLYIIFIGFIVGLLARFLKPGNDGMGFILTILLGIAGAVLASFIGQKMGWYAPGQAAGFIGALIGAIVILLVVSLVRGKKRTVLPRR</sequence>
<dbReference type="PANTHER" id="PTHR33884:SF7">
    <property type="entry name" value="BSL8023 PROTEIN"/>
    <property type="match status" value="1"/>
</dbReference>
<feature type="transmembrane region" description="Helical" evidence="7">
    <location>
        <begin position="34"/>
        <end position="53"/>
    </location>
</feature>
<comment type="subcellular location">
    <subcellularLocation>
        <location evidence="1">Cell membrane</location>
        <topology evidence="1">Multi-pass membrane protein</topology>
    </subcellularLocation>
</comment>
<evidence type="ECO:0000256" key="6">
    <source>
        <dbReference type="ARBA" id="ARBA00023136"/>
    </source>
</evidence>
<reference evidence="8 9" key="1">
    <citation type="submission" date="2018-07" db="EMBL/GenBank/DDBJ databases">
        <title>Whole genome Sequencing of Pseudoxanthomonas gei KCTC 32298 (T).</title>
        <authorList>
            <person name="Kumar S."/>
            <person name="Bansal K."/>
            <person name="Kaur A."/>
            <person name="Patil P."/>
            <person name="Sharma S."/>
            <person name="Patil P.B."/>
        </authorList>
    </citation>
    <scope>NUCLEOTIDE SEQUENCE [LARGE SCALE GENOMIC DNA]</scope>
    <source>
        <strain evidence="8 9">KCTC 32298</strain>
    </source>
</reference>
<evidence type="ECO:0000313" key="8">
    <source>
        <dbReference type="EMBL" id="NDK39184.1"/>
    </source>
</evidence>
<comment type="caution">
    <text evidence="8">The sequence shown here is derived from an EMBL/GenBank/DDBJ whole genome shotgun (WGS) entry which is preliminary data.</text>
</comment>
<evidence type="ECO:0000256" key="5">
    <source>
        <dbReference type="ARBA" id="ARBA00022989"/>
    </source>
</evidence>
<evidence type="ECO:0000313" key="9">
    <source>
        <dbReference type="Proteomes" id="UP001429354"/>
    </source>
</evidence>
<organism evidence="8 9">
    <name type="scientific">Pseudoxanthomonas gei</name>
    <dbReference type="NCBI Taxonomy" id="1383030"/>
    <lineage>
        <taxon>Bacteria</taxon>
        <taxon>Pseudomonadati</taxon>
        <taxon>Pseudomonadota</taxon>
        <taxon>Gammaproteobacteria</taxon>
        <taxon>Lysobacterales</taxon>
        <taxon>Lysobacteraceae</taxon>
        <taxon>Pseudoxanthomonas</taxon>
    </lineage>
</organism>
<feature type="transmembrane region" description="Helical" evidence="7">
    <location>
        <begin position="6"/>
        <end position="27"/>
    </location>
</feature>
<dbReference type="PANTHER" id="PTHR33884">
    <property type="entry name" value="UPF0410 PROTEIN YMGE"/>
    <property type="match status" value="1"/>
</dbReference>
<feature type="transmembrane region" description="Helical" evidence="7">
    <location>
        <begin position="65"/>
        <end position="85"/>
    </location>
</feature>
<evidence type="ECO:0000256" key="3">
    <source>
        <dbReference type="ARBA" id="ARBA00022475"/>
    </source>
</evidence>
<gene>
    <name evidence="8" type="ORF">DT603_10055</name>
</gene>
<comment type="similarity">
    <text evidence="2">Belongs to the UPF0410 family.</text>
</comment>
<accession>A0ABX0AC75</accession>
<keyword evidence="4 7" id="KW-0812">Transmembrane</keyword>
<proteinExistence type="inferred from homology"/>
<keyword evidence="3" id="KW-1003">Cell membrane</keyword>
<evidence type="ECO:0000256" key="2">
    <source>
        <dbReference type="ARBA" id="ARBA00011006"/>
    </source>
</evidence>
<keyword evidence="5 7" id="KW-1133">Transmembrane helix</keyword>
<keyword evidence="6 7" id="KW-0472">Membrane</keyword>
<evidence type="ECO:0000256" key="7">
    <source>
        <dbReference type="SAM" id="Phobius"/>
    </source>
</evidence>
<evidence type="ECO:0000256" key="4">
    <source>
        <dbReference type="ARBA" id="ARBA00022692"/>
    </source>
</evidence>
<evidence type="ECO:0000256" key="1">
    <source>
        <dbReference type="ARBA" id="ARBA00004651"/>
    </source>
</evidence>
<name>A0ABX0AC75_9GAMM</name>
<dbReference type="Pfam" id="PF04226">
    <property type="entry name" value="Transgly_assoc"/>
    <property type="match status" value="1"/>
</dbReference>
<dbReference type="EMBL" id="QOVG01000006">
    <property type="protein sequence ID" value="NDK39184.1"/>
    <property type="molecule type" value="Genomic_DNA"/>
</dbReference>
<keyword evidence="9" id="KW-1185">Reference proteome</keyword>